<dbReference type="GO" id="GO:0030288">
    <property type="term" value="C:outer membrane-bounded periplasmic space"/>
    <property type="evidence" value="ECO:0007669"/>
    <property type="project" value="TreeGrafter"/>
</dbReference>
<keyword evidence="9" id="KW-1185">Reference proteome</keyword>
<feature type="region of interest" description="Disordered" evidence="5">
    <location>
        <begin position="32"/>
        <end position="63"/>
    </location>
</feature>
<dbReference type="GO" id="GO:1901678">
    <property type="term" value="P:iron coordination entity transport"/>
    <property type="evidence" value="ECO:0007669"/>
    <property type="project" value="UniProtKB-ARBA"/>
</dbReference>
<feature type="signal peptide" evidence="6">
    <location>
        <begin position="1"/>
        <end position="26"/>
    </location>
</feature>
<dbReference type="PANTHER" id="PTHR30532">
    <property type="entry name" value="IRON III DICITRATE-BINDING PERIPLASMIC PROTEIN"/>
    <property type="match status" value="1"/>
</dbReference>
<dbReference type="PROSITE" id="PS50983">
    <property type="entry name" value="FE_B12_PBP"/>
    <property type="match status" value="1"/>
</dbReference>
<dbReference type="Gene3D" id="3.40.50.1980">
    <property type="entry name" value="Nitrogenase molybdenum iron protein domain"/>
    <property type="match status" value="2"/>
</dbReference>
<dbReference type="PROSITE" id="PS51257">
    <property type="entry name" value="PROKAR_LIPOPROTEIN"/>
    <property type="match status" value="1"/>
</dbReference>
<gene>
    <name evidence="8" type="ORF">SAMN04487969_114162</name>
</gene>
<organism evidence="8 9">
    <name type="scientific">Paenibacillus algorifonticola</name>
    <dbReference type="NCBI Taxonomy" id="684063"/>
    <lineage>
        <taxon>Bacteria</taxon>
        <taxon>Bacillati</taxon>
        <taxon>Bacillota</taxon>
        <taxon>Bacilli</taxon>
        <taxon>Bacillales</taxon>
        <taxon>Paenibacillaceae</taxon>
        <taxon>Paenibacillus</taxon>
    </lineage>
</organism>
<reference evidence="9" key="1">
    <citation type="submission" date="2016-10" db="EMBL/GenBank/DDBJ databases">
        <authorList>
            <person name="Varghese N."/>
            <person name="Submissions S."/>
        </authorList>
    </citation>
    <scope>NUCLEOTIDE SEQUENCE [LARGE SCALE GENOMIC DNA]</scope>
    <source>
        <strain evidence="9">CGMCC 1.10223</strain>
    </source>
</reference>
<dbReference type="SUPFAM" id="SSF53807">
    <property type="entry name" value="Helical backbone' metal receptor"/>
    <property type="match status" value="1"/>
</dbReference>
<feature type="chain" id="PRO_5038987892" evidence="6">
    <location>
        <begin position="27"/>
        <end position="344"/>
    </location>
</feature>
<dbReference type="Proteomes" id="UP000183410">
    <property type="component" value="Unassembled WGS sequence"/>
</dbReference>
<evidence type="ECO:0000256" key="6">
    <source>
        <dbReference type="SAM" id="SignalP"/>
    </source>
</evidence>
<name>A0A1I2G5J4_9BACL</name>
<dbReference type="AlphaFoldDB" id="A0A1I2G5J4"/>
<evidence type="ECO:0000256" key="2">
    <source>
        <dbReference type="ARBA" id="ARBA00008814"/>
    </source>
</evidence>
<dbReference type="OrthoDB" id="2241086at2"/>
<keyword evidence="3" id="KW-0813">Transport</keyword>
<accession>A0A1I2G5J4</accession>
<comment type="similarity">
    <text evidence="2">Belongs to the bacterial solute-binding protein 8 family.</text>
</comment>
<evidence type="ECO:0000256" key="3">
    <source>
        <dbReference type="ARBA" id="ARBA00022448"/>
    </source>
</evidence>
<evidence type="ECO:0000313" key="8">
    <source>
        <dbReference type="EMBL" id="SFF12393.1"/>
    </source>
</evidence>
<dbReference type="Pfam" id="PF01497">
    <property type="entry name" value="Peripla_BP_2"/>
    <property type="match status" value="1"/>
</dbReference>
<keyword evidence="4 6" id="KW-0732">Signal</keyword>
<dbReference type="RefSeq" id="WP_052737169.1">
    <property type="nucleotide sequence ID" value="NZ_FONN01000014.1"/>
</dbReference>
<proteinExistence type="inferred from homology"/>
<dbReference type="InterPro" id="IPR002491">
    <property type="entry name" value="ABC_transptr_periplasmic_BD"/>
</dbReference>
<dbReference type="EMBL" id="FONN01000014">
    <property type="protein sequence ID" value="SFF12393.1"/>
    <property type="molecule type" value="Genomic_DNA"/>
</dbReference>
<dbReference type="PANTHER" id="PTHR30532:SF26">
    <property type="entry name" value="IRON(3+)-HYDROXAMATE-BINDING PROTEIN FHUD"/>
    <property type="match status" value="1"/>
</dbReference>
<evidence type="ECO:0000256" key="4">
    <source>
        <dbReference type="ARBA" id="ARBA00022729"/>
    </source>
</evidence>
<evidence type="ECO:0000256" key="1">
    <source>
        <dbReference type="ARBA" id="ARBA00004196"/>
    </source>
</evidence>
<sequence length="344" mass="37472">MLVLAKKISASIGPLMCVMLILSACGGNSISNTPSSSNTTAPSTAASETPSDNGAQADEPATKTVKTIKGDIELPLNPKRVIAGYYHGTLLALGIQPIGGSKEWWMGSPFLKEQEAAITDIGSPASPEKVLEMEPDLIVINDTLADNYDKFAQIAPTLFIEYGSTKNVREEVKQMGALLNKSKEADAWLAEYENKAEKARNQLKDVVKPGATAVLLEVDGKTLAVLGDNYGRGGEVIYNALKFKAPDWVQENVIDNGAQYVEISEEKLAELANTDYIFLSTYTETTEEQFKELTDGQIWKSLPAVKNGNLIPVDYKTYFYFDPISIVGQIDTLKQTLIDHKPGE</sequence>
<feature type="domain" description="Fe/B12 periplasmic-binding" evidence="7">
    <location>
        <begin position="78"/>
        <end position="341"/>
    </location>
</feature>
<feature type="compositionally biased region" description="Low complexity" evidence="5">
    <location>
        <begin position="32"/>
        <end position="51"/>
    </location>
</feature>
<evidence type="ECO:0000256" key="5">
    <source>
        <dbReference type="SAM" id="MobiDB-lite"/>
    </source>
</evidence>
<protein>
    <submittedName>
        <fullName evidence="8">Iron complex transport system substrate-binding protein</fullName>
    </submittedName>
</protein>
<dbReference type="InterPro" id="IPR051313">
    <property type="entry name" value="Bact_iron-sidero_bind"/>
</dbReference>
<evidence type="ECO:0000259" key="7">
    <source>
        <dbReference type="PROSITE" id="PS50983"/>
    </source>
</evidence>
<comment type="subcellular location">
    <subcellularLocation>
        <location evidence="1">Cell envelope</location>
    </subcellularLocation>
</comment>
<evidence type="ECO:0000313" key="9">
    <source>
        <dbReference type="Proteomes" id="UP000183410"/>
    </source>
</evidence>